<proteinExistence type="predicted"/>
<keyword evidence="1" id="KW-0732">Signal</keyword>
<dbReference type="InterPro" id="IPR013320">
    <property type="entry name" value="ConA-like_dom_sf"/>
</dbReference>
<accession>A0ABN1LIL3</accession>
<name>A0ABN1LIL3_9ALTE</name>
<feature type="signal peptide" evidence="1">
    <location>
        <begin position="1"/>
        <end position="29"/>
    </location>
</feature>
<dbReference type="SUPFAM" id="SSF49899">
    <property type="entry name" value="Concanavalin A-like lectins/glucanases"/>
    <property type="match status" value="1"/>
</dbReference>
<dbReference type="RefSeq" id="WP_343859090.1">
    <property type="nucleotide sequence ID" value="NZ_BAAAFD010000004.1"/>
</dbReference>
<protein>
    <recommendedName>
        <fullName evidence="4">Polysaccharide lyase</fullName>
    </recommendedName>
</protein>
<sequence>MLIKRRFIPNLLISLFSVVAFGSASTAWATNSITTIGNKTRIVAGNRTLEVEQGIVYEVGESRTPIEQLYDPNFVQNTYTKNANIIYRIIPNHGNLQVKRNFTENFDSANTVRDLIGADVNWTAMTVQGEGSPTVASYVDLRHKILRGQSDFLDNRIDPSTQRKHSGTKSLRTFTKATTNGLDVNKSSLDTELTFFARGDDFWFSGWFFLEQGKPASLIDLESAYMKEGPGIRLMLDDELRPSVQLKFAYKPAFKMPQQTNYSLPTGKWVHLRLHIYLMDSDAGRVRLWMDNTKLIDQAGRTLTMFDAVYNSLQVGITAAPPNMNTVLYMDDIRVSDSGL</sequence>
<dbReference type="Proteomes" id="UP001500359">
    <property type="component" value="Unassembled WGS sequence"/>
</dbReference>
<evidence type="ECO:0000256" key="1">
    <source>
        <dbReference type="SAM" id="SignalP"/>
    </source>
</evidence>
<evidence type="ECO:0000313" key="3">
    <source>
        <dbReference type="Proteomes" id="UP001500359"/>
    </source>
</evidence>
<reference evidence="2 3" key="1">
    <citation type="journal article" date="2019" name="Int. J. Syst. Evol. Microbiol.">
        <title>The Global Catalogue of Microorganisms (GCM) 10K type strain sequencing project: providing services to taxonomists for standard genome sequencing and annotation.</title>
        <authorList>
            <consortium name="The Broad Institute Genomics Platform"/>
            <consortium name="The Broad Institute Genome Sequencing Center for Infectious Disease"/>
            <person name="Wu L."/>
            <person name="Ma J."/>
        </authorList>
    </citation>
    <scope>NUCLEOTIDE SEQUENCE [LARGE SCALE GENOMIC DNA]</scope>
    <source>
        <strain evidence="2 3">JCM 15896</strain>
    </source>
</reference>
<evidence type="ECO:0008006" key="4">
    <source>
        <dbReference type="Google" id="ProtNLM"/>
    </source>
</evidence>
<dbReference type="Gene3D" id="2.60.120.200">
    <property type="match status" value="1"/>
</dbReference>
<gene>
    <name evidence="2" type="ORF">GCM10009114_18640</name>
</gene>
<evidence type="ECO:0000313" key="2">
    <source>
        <dbReference type="EMBL" id="GAA0856489.1"/>
    </source>
</evidence>
<dbReference type="InterPro" id="IPR025975">
    <property type="entry name" value="Polysacc_lyase"/>
</dbReference>
<organism evidence="2 3">
    <name type="scientific">Aliiglaciecola litoralis</name>
    <dbReference type="NCBI Taxonomy" id="582857"/>
    <lineage>
        <taxon>Bacteria</taxon>
        <taxon>Pseudomonadati</taxon>
        <taxon>Pseudomonadota</taxon>
        <taxon>Gammaproteobacteria</taxon>
        <taxon>Alteromonadales</taxon>
        <taxon>Alteromonadaceae</taxon>
        <taxon>Aliiglaciecola</taxon>
    </lineage>
</organism>
<dbReference type="EMBL" id="BAAAFD010000004">
    <property type="protein sequence ID" value="GAA0856489.1"/>
    <property type="molecule type" value="Genomic_DNA"/>
</dbReference>
<feature type="chain" id="PRO_5045549724" description="Polysaccharide lyase" evidence="1">
    <location>
        <begin position="30"/>
        <end position="340"/>
    </location>
</feature>
<comment type="caution">
    <text evidence="2">The sequence shown here is derived from an EMBL/GenBank/DDBJ whole genome shotgun (WGS) entry which is preliminary data.</text>
</comment>
<keyword evidence="3" id="KW-1185">Reference proteome</keyword>
<dbReference type="Pfam" id="PF14099">
    <property type="entry name" value="Polysacc_lyase"/>
    <property type="match status" value="1"/>
</dbReference>